<evidence type="ECO:0000256" key="4">
    <source>
        <dbReference type="ARBA" id="ARBA00023012"/>
    </source>
</evidence>
<dbReference type="SMART" id="SM00387">
    <property type="entry name" value="HATPase_c"/>
    <property type="match status" value="1"/>
</dbReference>
<keyword evidence="7" id="KW-0472">Membrane</keyword>
<dbReference type="InterPro" id="IPR036097">
    <property type="entry name" value="HisK_dim/P_sf"/>
</dbReference>
<feature type="transmembrane region" description="Helical" evidence="7">
    <location>
        <begin position="33"/>
        <end position="53"/>
    </location>
</feature>
<dbReference type="Pfam" id="PF01627">
    <property type="entry name" value="Hpt"/>
    <property type="match status" value="1"/>
</dbReference>
<comment type="catalytic activity">
    <reaction evidence="1">
        <text>ATP + protein L-histidine = ADP + protein N-phospho-L-histidine.</text>
        <dbReference type="EC" id="2.7.13.3"/>
    </reaction>
</comment>
<dbReference type="EC" id="2.7.13.3" evidence="2"/>
<name>A0A1Y1SD90_9GAMM</name>
<gene>
    <name evidence="11" type="ORF">ATO7_08002</name>
</gene>
<dbReference type="SUPFAM" id="SSF47226">
    <property type="entry name" value="Histidine-containing phosphotransfer domain, HPT domain"/>
    <property type="match status" value="1"/>
</dbReference>
<dbReference type="AlphaFoldDB" id="A0A1Y1SD90"/>
<dbReference type="SMART" id="SM00388">
    <property type="entry name" value="HisKA"/>
    <property type="match status" value="1"/>
</dbReference>
<dbReference type="InterPro" id="IPR001789">
    <property type="entry name" value="Sig_transdc_resp-reg_receiver"/>
</dbReference>
<dbReference type="Pfam" id="PF00072">
    <property type="entry name" value="Response_reg"/>
    <property type="match status" value="1"/>
</dbReference>
<dbReference type="SUPFAM" id="SSF55874">
    <property type="entry name" value="ATPase domain of HSP90 chaperone/DNA topoisomerase II/histidine kinase"/>
    <property type="match status" value="1"/>
</dbReference>
<dbReference type="SUPFAM" id="SSF47384">
    <property type="entry name" value="Homodimeric domain of signal transducing histidine kinase"/>
    <property type="match status" value="1"/>
</dbReference>
<dbReference type="CDD" id="cd16922">
    <property type="entry name" value="HATPase_EvgS-ArcB-TorS-like"/>
    <property type="match status" value="1"/>
</dbReference>
<keyword evidence="4" id="KW-0902">Two-component regulatory system</keyword>
<dbReference type="InterPro" id="IPR003661">
    <property type="entry name" value="HisK_dim/P_dom"/>
</dbReference>
<dbReference type="InterPro" id="IPR008207">
    <property type="entry name" value="Sig_transdc_His_kin_Hpt_dom"/>
</dbReference>
<dbReference type="CDD" id="cd17546">
    <property type="entry name" value="REC_hyHK_CKI1_RcsC-like"/>
    <property type="match status" value="1"/>
</dbReference>
<keyword evidence="3 6" id="KW-0597">Phosphoprotein</keyword>
<dbReference type="InterPro" id="IPR005467">
    <property type="entry name" value="His_kinase_dom"/>
</dbReference>
<evidence type="ECO:0000259" key="8">
    <source>
        <dbReference type="PROSITE" id="PS50109"/>
    </source>
</evidence>
<dbReference type="CDD" id="cd00082">
    <property type="entry name" value="HisKA"/>
    <property type="match status" value="1"/>
</dbReference>
<dbReference type="GO" id="GO:0005886">
    <property type="term" value="C:plasma membrane"/>
    <property type="evidence" value="ECO:0007669"/>
    <property type="project" value="UniProtKB-SubCell"/>
</dbReference>
<dbReference type="PROSITE" id="PS50109">
    <property type="entry name" value="HIS_KIN"/>
    <property type="match status" value="1"/>
</dbReference>
<dbReference type="GO" id="GO:0005524">
    <property type="term" value="F:ATP binding"/>
    <property type="evidence" value="ECO:0007669"/>
    <property type="project" value="UniProtKB-KW"/>
</dbReference>
<dbReference type="PROSITE" id="PS50894">
    <property type="entry name" value="HPT"/>
    <property type="match status" value="1"/>
</dbReference>
<dbReference type="GO" id="GO:0000155">
    <property type="term" value="F:phosphorelay sensor kinase activity"/>
    <property type="evidence" value="ECO:0007669"/>
    <property type="project" value="InterPro"/>
</dbReference>
<evidence type="ECO:0000256" key="5">
    <source>
        <dbReference type="PROSITE-ProRule" id="PRU00110"/>
    </source>
</evidence>
<dbReference type="Gene3D" id="1.10.287.130">
    <property type="match status" value="1"/>
</dbReference>
<protein>
    <recommendedName>
        <fullName evidence="2">histidine kinase</fullName>
        <ecNumber evidence="2">2.7.13.3</ecNumber>
    </recommendedName>
</protein>
<feature type="domain" description="Histidine kinase" evidence="8">
    <location>
        <begin position="275"/>
        <end position="496"/>
    </location>
</feature>
<evidence type="ECO:0000256" key="7">
    <source>
        <dbReference type="SAM" id="Phobius"/>
    </source>
</evidence>
<evidence type="ECO:0000256" key="3">
    <source>
        <dbReference type="ARBA" id="ARBA00022553"/>
    </source>
</evidence>
<dbReference type="STRING" id="1317117.ATO7_08002"/>
<keyword evidence="12" id="KW-1185">Reference proteome</keyword>
<evidence type="ECO:0000256" key="6">
    <source>
        <dbReference type="PROSITE-ProRule" id="PRU00169"/>
    </source>
</evidence>
<dbReference type="Gene3D" id="3.40.50.2300">
    <property type="match status" value="1"/>
</dbReference>
<dbReference type="PANTHER" id="PTHR45339">
    <property type="entry name" value="HYBRID SIGNAL TRANSDUCTION HISTIDINE KINASE J"/>
    <property type="match status" value="1"/>
</dbReference>
<dbReference type="Pfam" id="PF02518">
    <property type="entry name" value="HATPase_c"/>
    <property type="match status" value="1"/>
</dbReference>
<dbReference type="EMBL" id="AQQV01000002">
    <property type="protein sequence ID" value="ORE86966.1"/>
    <property type="molecule type" value="Genomic_DNA"/>
</dbReference>
<proteinExistence type="predicted"/>
<feature type="modified residue" description="Phosphohistidine" evidence="5">
    <location>
        <position position="812"/>
    </location>
</feature>
<dbReference type="InterPro" id="IPR036641">
    <property type="entry name" value="HPT_dom_sf"/>
</dbReference>
<dbReference type="PROSITE" id="PS50110">
    <property type="entry name" value="RESPONSE_REGULATORY"/>
    <property type="match status" value="1"/>
</dbReference>
<organism evidence="11 12">
    <name type="scientific">Oceanococcus atlanticus</name>
    <dbReference type="NCBI Taxonomy" id="1317117"/>
    <lineage>
        <taxon>Bacteria</taxon>
        <taxon>Pseudomonadati</taxon>
        <taxon>Pseudomonadota</taxon>
        <taxon>Gammaproteobacteria</taxon>
        <taxon>Chromatiales</taxon>
        <taxon>Oceanococcaceae</taxon>
        <taxon>Oceanococcus</taxon>
    </lineage>
</organism>
<keyword evidence="7" id="KW-1133">Transmembrane helix</keyword>
<evidence type="ECO:0000259" key="9">
    <source>
        <dbReference type="PROSITE" id="PS50110"/>
    </source>
</evidence>
<dbReference type="RefSeq" id="WP_083561178.1">
    <property type="nucleotide sequence ID" value="NZ_AQQV01000002.1"/>
</dbReference>
<dbReference type="InterPro" id="IPR003594">
    <property type="entry name" value="HATPase_dom"/>
</dbReference>
<dbReference type="Pfam" id="PF00512">
    <property type="entry name" value="HisKA"/>
    <property type="match status" value="1"/>
</dbReference>
<feature type="domain" description="Response regulatory" evidence="9">
    <location>
        <begin position="640"/>
        <end position="756"/>
    </location>
</feature>
<dbReference type="InterPro" id="IPR004358">
    <property type="entry name" value="Sig_transdc_His_kin-like_C"/>
</dbReference>
<evidence type="ECO:0000259" key="10">
    <source>
        <dbReference type="PROSITE" id="PS50894"/>
    </source>
</evidence>
<sequence length="871" mass="96973">MTLSGFIAAYAKLTGPTRLHHATVMQRRIEWRLLLGLSVPICTLIVIAALTALHGKTQHLLERHVQTQLLDIARTLDNSTQWPDEQAFRAEVQDWPWREIWIEDSQGAHIWHQTRAAIETRWPEPQRQTLPLMGGNNLVIEPLTLPAAQQHALLKLALITLLAACLGSAIVSWLIYRWVSQRWVALARWSLELDAGELGKPPPHTSGLSGHIASLQAVLAQRLRYARDTLAEYTQPPQQDDGERVEQLHQELDTTRAQLAESRDRLARRAEFLSAMSHELRTPLTSIVGFAELLEQGHLANESLNYVQTIRKSASGMVSLVNDFLDMERADAGQLDIHQVGLDLADIVEDTVSLMAPLAYEKNLELVSIVDHDIPARLIGDPGRVQQILTNLVSNAVKFTDHGEVVVRATRVSDDNGALRIRLKVQDSGPGLSQAQQDQLFTAYQRFEQDGQHVVAGSGLGLNIVRKLTDLLGGDIQVDSQPGHGASFSVTLPFQPHPQKSMRMSWDGLRGTQLWLVERHPASWRALQHQLEFWSVRSRQFDSPGALQRALENDHADIVLLSLQNDELNEDMLRDMIAASPSPVGVMINSVDARVHRQLQDWGAALVLPKSATRTTLYRALSDLRHLREGDDSNALTDQHVLIAENNPASQYFLKALLENLGARVTLANNGREALELWRAQRQPYVLLDLNMPELDGQQATHAIRDEDPGAAAVIIGMSAYLTPEQEREWLNAGLNDLLTKPFDQAQLLRCLHPWLHAEKPVSQPAKRGTSAKLVHDPELAAMMQDELPKQLEELDVAFIESDLESARAAAHQLHGTAAFFHLEPLKSHVFLLEKRLNALDTLAEAGALREDMAAVTAAVRNVLDGLRSAP</sequence>
<dbReference type="InterPro" id="IPR011006">
    <property type="entry name" value="CheY-like_superfamily"/>
</dbReference>
<feature type="domain" description="HPt" evidence="10">
    <location>
        <begin position="773"/>
        <end position="871"/>
    </location>
</feature>
<dbReference type="InterPro" id="IPR036890">
    <property type="entry name" value="HATPase_C_sf"/>
</dbReference>
<dbReference type="Gene3D" id="3.30.565.10">
    <property type="entry name" value="Histidine kinase-like ATPase, C-terminal domain"/>
    <property type="match status" value="1"/>
</dbReference>
<accession>A0A1Y1SD90</accession>
<feature type="modified residue" description="4-aspartylphosphate" evidence="6">
    <location>
        <position position="689"/>
    </location>
</feature>
<reference evidence="11 12" key="1">
    <citation type="submission" date="2013-04" db="EMBL/GenBank/DDBJ databases">
        <title>Oceanococcus atlanticus 22II-S10r2 Genome Sequencing.</title>
        <authorList>
            <person name="Lai Q."/>
            <person name="Li G."/>
            <person name="Shao Z."/>
        </authorList>
    </citation>
    <scope>NUCLEOTIDE SEQUENCE [LARGE SCALE GENOMIC DNA]</scope>
    <source>
        <strain evidence="11 12">22II-S10r2</strain>
    </source>
</reference>
<keyword evidence="7" id="KW-0812">Transmembrane</keyword>
<dbReference type="PRINTS" id="PR00344">
    <property type="entry name" value="BCTRLSENSOR"/>
</dbReference>
<evidence type="ECO:0000313" key="12">
    <source>
        <dbReference type="Proteomes" id="UP000192342"/>
    </source>
</evidence>
<dbReference type="CDD" id="cd00088">
    <property type="entry name" value="HPT"/>
    <property type="match status" value="1"/>
</dbReference>
<comment type="caution">
    <text evidence="11">The sequence shown here is derived from an EMBL/GenBank/DDBJ whole genome shotgun (WGS) entry which is preliminary data.</text>
</comment>
<dbReference type="SMART" id="SM00448">
    <property type="entry name" value="REC"/>
    <property type="match status" value="1"/>
</dbReference>
<evidence type="ECO:0000256" key="2">
    <source>
        <dbReference type="ARBA" id="ARBA00012438"/>
    </source>
</evidence>
<dbReference type="Gene3D" id="1.20.120.160">
    <property type="entry name" value="HPT domain"/>
    <property type="match status" value="1"/>
</dbReference>
<dbReference type="Proteomes" id="UP000192342">
    <property type="component" value="Unassembled WGS sequence"/>
</dbReference>
<evidence type="ECO:0000256" key="1">
    <source>
        <dbReference type="ARBA" id="ARBA00000085"/>
    </source>
</evidence>
<evidence type="ECO:0000313" key="11">
    <source>
        <dbReference type="EMBL" id="ORE86966.1"/>
    </source>
</evidence>
<dbReference type="PANTHER" id="PTHR45339:SF5">
    <property type="entry name" value="HISTIDINE KINASE"/>
    <property type="match status" value="1"/>
</dbReference>
<dbReference type="FunFam" id="3.30.565.10:FF:000010">
    <property type="entry name" value="Sensor histidine kinase RcsC"/>
    <property type="match status" value="1"/>
</dbReference>
<dbReference type="SUPFAM" id="SSF52172">
    <property type="entry name" value="CheY-like"/>
    <property type="match status" value="2"/>
</dbReference>